<dbReference type="AlphaFoldDB" id="A0A2W4WB00"/>
<evidence type="ECO:0008006" key="4">
    <source>
        <dbReference type="Google" id="ProtNLM"/>
    </source>
</evidence>
<reference evidence="2 3" key="2">
    <citation type="submission" date="2018-06" db="EMBL/GenBank/DDBJ databases">
        <title>Metagenomic assembly of (sub)arctic Cyanobacteria and their associated microbiome from non-axenic cultures.</title>
        <authorList>
            <person name="Baurain D."/>
        </authorList>
    </citation>
    <scope>NUCLEOTIDE SEQUENCE [LARGE SCALE GENOMIC DNA]</scope>
    <source>
        <strain evidence="2">ULC066bin1</strain>
    </source>
</reference>
<accession>A0A2W4WB00</accession>
<sequence length="194" mass="20792">MKYLTQLTVSALFMATSLSIVAVSNSAIAEELTSLSAKTGFIQVPSLISTDTSDRDPNTRNATYSFQISVPKEAGASLQKVTIAQKDPIEPINFASDRTTAYIQEPSGDRTTLETTTAIDPNTRDVSVIFTSPVAAGKTVIVGLRPVSNPSLEGEYVFGVTTFNNSQESQGQLIGYGRLGIYNTFFYGALAPTF</sequence>
<name>A0A2W4WB00_9CYAN</name>
<dbReference type="EMBL" id="QBML01000020">
    <property type="protein sequence ID" value="PZO39079.1"/>
    <property type="molecule type" value="Genomic_DNA"/>
</dbReference>
<evidence type="ECO:0000313" key="3">
    <source>
        <dbReference type="Proteomes" id="UP000249467"/>
    </source>
</evidence>
<gene>
    <name evidence="2" type="ORF">DCF19_15260</name>
</gene>
<evidence type="ECO:0000256" key="1">
    <source>
        <dbReference type="SAM" id="SignalP"/>
    </source>
</evidence>
<dbReference type="Pfam" id="PF10989">
    <property type="entry name" value="DUF2808"/>
    <property type="match status" value="1"/>
</dbReference>
<feature type="signal peptide" evidence="1">
    <location>
        <begin position="1"/>
        <end position="29"/>
    </location>
</feature>
<proteinExistence type="predicted"/>
<dbReference type="InterPro" id="IPR021256">
    <property type="entry name" value="DUF2808"/>
</dbReference>
<feature type="chain" id="PRO_5015983959" description="DUF2808 domain-containing protein" evidence="1">
    <location>
        <begin position="30"/>
        <end position="194"/>
    </location>
</feature>
<comment type="caution">
    <text evidence="2">The sequence shown here is derived from an EMBL/GenBank/DDBJ whole genome shotgun (WGS) entry which is preliminary data.</text>
</comment>
<keyword evidence="1" id="KW-0732">Signal</keyword>
<evidence type="ECO:0000313" key="2">
    <source>
        <dbReference type="EMBL" id="PZO39079.1"/>
    </source>
</evidence>
<reference evidence="2 3" key="1">
    <citation type="submission" date="2018-04" db="EMBL/GenBank/DDBJ databases">
        <authorList>
            <person name="Go L.Y."/>
            <person name="Mitchell J.A."/>
        </authorList>
    </citation>
    <scope>NUCLEOTIDE SEQUENCE [LARGE SCALE GENOMIC DNA]</scope>
    <source>
        <strain evidence="2">ULC066bin1</strain>
    </source>
</reference>
<protein>
    <recommendedName>
        <fullName evidence="4">DUF2808 domain-containing protein</fullName>
    </recommendedName>
</protein>
<dbReference type="Proteomes" id="UP000249467">
    <property type="component" value="Unassembled WGS sequence"/>
</dbReference>
<organism evidence="2 3">
    <name type="scientific">Pseudanabaena frigida</name>
    <dbReference type="NCBI Taxonomy" id="945775"/>
    <lineage>
        <taxon>Bacteria</taxon>
        <taxon>Bacillati</taxon>
        <taxon>Cyanobacteriota</taxon>
        <taxon>Cyanophyceae</taxon>
        <taxon>Pseudanabaenales</taxon>
        <taxon>Pseudanabaenaceae</taxon>
        <taxon>Pseudanabaena</taxon>
    </lineage>
</organism>